<evidence type="ECO:0000256" key="9">
    <source>
        <dbReference type="SAM" id="SignalP"/>
    </source>
</evidence>
<proteinExistence type="inferred from homology"/>
<evidence type="ECO:0000256" key="6">
    <source>
        <dbReference type="ARBA" id="ARBA00022807"/>
    </source>
</evidence>
<feature type="domain" description="LysM" evidence="10">
    <location>
        <begin position="159"/>
        <end position="202"/>
    </location>
</feature>
<feature type="domain" description="LysM" evidence="10">
    <location>
        <begin position="26"/>
        <end position="69"/>
    </location>
</feature>
<evidence type="ECO:0000313" key="12">
    <source>
        <dbReference type="EMBL" id="NYE05909.1"/>
    </source>
</evidence>
<keyword evidence="3 9" id="KW-0732">Signal</keyword>
<sequence length="410" mass="43873">MKKTIVRAVSTAAFLSTVYAGSAYASTHTVEKGDSLWKIASKYQTTVSELKSLNNLTSDFLQVNQTLKVSADNAPVKSEASAPAPASTSLYVVKSGDYLGKIAKQFNTTVSALKSLNGLTSDLIFVGQTLKVSGTAATTPTPPPVVTPVTPPADSTANSVYIVVRGDSLSKIGLQFNMSVAQLKQVNGLNSDMIYVGQTLKVTGKTVAPAPTPTQPVTPTPVAPEQTTEYTVKSGDTLGKISLQYNMTVQKLKDLNGLTSDMLYVGQKLKVSGSAAVVNPPAETSGPTGDFASDFINAAKSVMGVPYVWAGSTINGFDCSGFIYYVANKAGYKIGRYSAAGYYSRTYYVDQPKPGDIVFFENTYKKGITHLGIYLGNNEFIHADEKRGISIANLNNSYYKAHFDGFKRFY</sequence>
<keyword evidence="4" id="KW-0677">Repeat</keyword>
<reference evidence="13" key="2">
    <citation type="submission" date="2020-08" db="EMBL/GenBank/DDBJ databases">
        <title>The Agave Microbiome: Exploring the role of microbial communities in plant adaptations to desert environments.</title>
        <authorList>
            <person name="Partida-Martinez L.P."/>
        </authorList>
    </citation>
    <scope>NUCLEOTIDE SEQUENCE [LARGE SCALE GENOMIC DNA]</scope>
    <source>
        <strain evidence="13">AT2.8</strain>
    </source>
</reference>
<dbReference type="PROSITE" id="PS51935">
    <property type="entry name" value="NLPC_P60"/>
    <property type="match status" value="1"/>
</dbReference>
<dbReference type="GO" id="GO:0071555">
    <property type="term" value="P:cell wall organization"/>
    <property type="evidence" value="ECO:0007669"/>
    <property type="project" value="UniProtKB-KW"/>
</dbReference>
<keyword evidence="2" id="KW-0645">Protease</keyword>
<evidence type="ECO:0000313" key="13">
    <source>
        <dbReference type="Proteomes" id="UP000548423"/>
    </source>
</evidence>
<dbReference type="PANTHER" id="PTHR33734:SF22">
    <property type="entry name" value="MEMBRANE-BOUND LYTIC MUREIN TRANSGLYCOSYLASE D"/>
    <property type="match status" value="1"/>
</dbReference>
<feature type="compositionally biased region" description="Pro residues" evidence="8">
    <location>
        <begin position="210"/>
        <end position="222"/>
    </location>
</feature>
<evidence type="ECO:0000256" key="2">
    <source>
        <dbReference type="ARBA" id="ARBA00022670"/>
    </source>
</evidence>
<feature type="signal peptide" evidence="9">
    <location>
        <begin position="1"/>
        <end position="25"/>
    </location>
</feature>
<dbReference type="InterPro" id="IPR036779">
    <property type="entry name" value="LysM_dom_sf"/>
</dbReference>
<dbReference type="Proteomes" id="UP000548423">
    <property type="component" value="Unassembled WGS sequence"/>
</dbReference>
<evidence type="ECO:0000256" key="7">
    <source>
        <dbReference type="ARBA" id="ARBA00023316"/>
    </source>
</evidence>
<feature type="domain" description="NlpC/P60" evidence="11">
    <location>
        <begin position="289"/>
        <end position="410"/>
    </location>
</feature>
<name>A0A852TD29_9BACI</name>
<feature type="domain" description="LysM" evidence="10">
    <location>
        <begin position="89"/>
        <end position="132"/>
    </location>
</feature>
<gene>
    <name evidence="12" type="ORF">F4694_002684</name>
</gene>
<dbReference type="PANTHER" id="PTHR33734">
    <property type="entry name" value="LYSM DOMAIN-CONTAINING GPI-ANCHORED PROTEIN 2"/>
    <property type="match status" value="1"/>
</dbReference>
<comment type="similarity">
    <text evidence="1">Belongs to the peptidase C40 family.</text>
</comment>
<keyword evidence="6" id="KW-0788">Thiol protease</keyword>
<feature type="domain" description="LysM" evidence="10">
    <location>
        <begin position="228"/>
        <end position="271"/>
    </location>
</feature>
<dbReference type="GO" id="GO:0008234">
    <property type="term" value="F:cysteine-type peptidase activity"/>
    <property type="evidence" value="ECO:0007669"/>
    <property type="project" value="UniProtKB-KW"/>
</dbReference>
<evidence type="ECO:0000259" key="11">
    <source>
        <dbReference type="PROSITE" id="PS51935"/>
    </source>
</evidence>
<dbReference type="Gene3D" id="3.10.350.10">
    <property type="entry name" value="LysM domain"/>
    <property type="match status" value="4"/>
</dbReference>
<dbReference type="Gene3D" id="3.90.1720.10">
    <property type="entry name" value="endopeptidase domain like (from Nostoc punctiforme)"/>
    <property type="match status" value="1"/>
</dbReference>
<dbReference type="Pfam" id="PF01476">
    <property type="entry name" value="LysM"/>
    <property type="match status" value="4"/>
</dbReference>
<dbReference type="InterPro" id="IPR000064">
    <property type="entry name" value="NLP_P60_dom"/>
</dbReference>
<dbReference type="GO" id="GO:0008932">
    <property type="term" value="F:lytic endotransglycosylase activity"/>
    <property type="evidence" value="ECO:0007669"/>
    <property type="project" value="TreeGrafter"/>
</dbReference>
<evidence type="ECO:0000256" key="5">
    <source>
        <dbReference type="ARBA" id="ARBA00022801"/>
    </source>
</evidence>
<dbReference type="SUPFAM" id="SSF54001">
    <property type="entry name" value="Cysteine proteinases"/>
    <property type="match status" value="1"/>
</dbReference>
<dbReference type="PROSITE" id="PS51782">
    <property type="entry name" value="LYSM"/>
    <property type="match status" value="4"/>
</dbReference>
<feature type="region of interest" description="Disordered" evidence="8">
    <location>
        <begin position="207"/>
        <end position="226"/>
    </location>
</feature>
<evidence type="ECO:0000259" key="10">
    <source>
        <dbReference type="PROSITE" id="PS51782"/>
    </source>
</evidence>
<keyword evidence="5" id="KW-0378">Hydrolase</keyword>
<comment type="caution">
    <text evidence="12">The sequence shown here is derived from an EMBL/GenBank/DDBJ whole genome shotgun (WGS) entry which is preliminary data.</text>
</comment>
<protein>
    <submittedName>
        <fullName evidence="12">LysM repeat protein</fullName>
    </submittedName>
</protein>
<dbReference type="InterPro" id="IPR018392">
    <property type="entry name" value="LysM"/>
</dbReference>
<evidence type="ECO:0000256" key="4">
    <source>
        <dbReference type="ARBA" id="ARBA00022737"/>
    </source>
</evidence>
<dbReference type="GO" id="GO:0006508">
    <property type="term" value="P:proteolysis"/>
    <property type="evidence" value="ECO:0007669"/>
    <property type="project" value="UniProtKB-KW"/>
</dbReference>
<keyword evidence="7" id="KW-0961">Cell wall biogenesis/degradation</keyword>
<evidence type="ECO:0000256" key="1">
    <source>
        <dbReference type="ARBA" id="ARBA00007074"/>
    </source>
</evidence>
<evidence type="ECO:0000256" key="8">
    <source>
        <dbReference type="SAM" id="MobiDB-lite"/>
    </source>
</evidence>
<dbReference type="Pfam" id="PF00877">
    <property type="entry name" value="NLPC_P60"/>
    <property type="match status" value="1"/>
</dbReference>
<dbReference type="EMBL" id="JACCBX010000005">
    <property type="protein sequence ID" value="NYE05909.1"/>
    <property type="molecule type" value="Genomic_DNA"/>
</dbReference>
<organism evidence="12 13">
    <name type="scientific">Neobacillus niacini</name>
    <dbReference type="NCBI Taxonomy" id="86668"/>
    <lineage>
        <taxon>Bacteria</taxon>
        <taxon>Bacillati</taxon>
        <taxon>Bacillota</taxon>
        <taxon>Bacilli</taxon>
        <taxon>Bacillales</taxon>
        <taxon>Bacillaceae</taxon>
        <taxon>Neobacillus</taxon>
    </lineage>
</organism>
<dbReference type="CDD" id="cd00118">
    <property type="entry name" value="LysM"/>
    <property type="match status" value="4"/>
</dbReference>
<reference evidence="13" key="1">
    <citation type="submission" date="2020-07" db="EMBL/GenBank/DDBJ databases">
        <authorList>
            <person name="Partida-Martinez L."/>
            <person name="Huntemann M."/>
            <person name="Clum A."/>
            <person name="Wang J."/>
            <person name="Palaniappan K."/>
            <person name="Ritter S."/>
            <person name="Chen I.-M."/>
            <person name="Stamatis D."/>
            <person name="Reddy T."/>
            <person name="O'Malley R."/>
            <person name="Daum C."/>
            <person name="Shapiro N."/>
            <person name="Ivanova N."/>
            <person name="Kyrpides N."/>
            <person name="Woyke T."/>
        </authorList>
    </citation>
    <scope>NUCLEOTIDE SEQUENCE [LARGE SCALE GENOMIC DNA]</scope>
    <source>
        <strain evidence="13">AT2.8</strain>
    </source>
</reference>
<accession>A0A852TD29</accession>
<dbReference type="SMART" id="SM00257">
    <property type="entry name" value="LysM"/>
    <property type="match status" value="4"/>
</dbReference>
<evidence type="ECO:0000256" key="3">
    <source>
        <dbReference type="ARBA" id="ARBA00022729"/>
    </source>
</evidence>
<dbReference type="AlphaFoldDB" id="A0A852TD29"/>
<feature type="chain" id="PRO_5032838163" evidence="9">
    <location>
        <begin position="26"/>
        <end position="410"/>
    </location>
</feature>
<dbReference type="SUPFAM" id="SSF54106">
    <property type="entry name" value="LysM domain"/>
    <property type="match status" value="4"/>
</dbReference>
<dbReference type="InterPro" id="IPR038765">
    <property type="entry name" value="Papain-like_cys_pep_sf"/>
</dbReference>